<feature type="region of interest" description="Disordered" evidence="1">
    <location>
        <begin position="29"/>
        <end position="59"/>
    </location>
</feature>
<dbReference type="RefSeq" id="XP_007842172.1">
    <property type="nucleotide sequence ID" value="XM_007843981.1"/>
</dbReference>
<organism evidence="2 3">
    <name type="scientific">Pestalotiopsis fici (strain W106-1 / CGMCC3.15140)</name>
    <dbReference type="NCBI Taxonomy" id="1229662"/>
    <lineage>
        <taxon>Eukaryota</taxon>
        <taxon>Fungi</taxon>
        <taxon>Dikarya</taxon>
        <taxon>Ascomycota</taxon>
        <taxon>Pezizomycotina</taxon>
        <taxon>Sordariomycetes</taxon>
        <taxon>Xylariomycetidae</taxon>
        <taxon>Amphisphaeriales</taxon>
        <taxon>Sporocadaceae</taxon>
        <taxon>Pestalotiopsis</taxon>
    </lineage>
</organism>
<feature type="region of interest" description="Disordered" evidence="1">
    <location>
        <begin position="389"/>
        <end position="413"/>
    </location>
</feature>
<dbReference type="OrthoDB" id="4586300at2759"/>
<gene>
    <name evidence="2" type="ORF">PFICI_15400</name>
</gene>
<dbReference type="KEGG" id="pfy:PFICI_15400"/>
<keyword evidence="3" id="KW-1185">Reference proteome</keyword>
<evidence type="ECO:0000313" key="3">
    <source>
        <dbReference type="Proteomes" id="UP000030651"/>
    </source>
</evidence>
<protein>
    <submittedName>
        <fullName evidence="2">Uncharacterized protein</fullName>
    </submittedName>
</protein>
<evidence type="ECO:0000256" key="1">
    <source>
        <dbReference type="SAM" id="MobiDB-lite"/>
    </source>
</evidence>
<dbReference type="GeneID" id="19280413"/>
<dbReference type="AlphaFoldDB" id="W3WG56"/>
<dbReference type="Proteomes" id="UP000030651">
    <property type="component" value="Unassembled WGS sequence"/>
</dbReference>
<dbReference type="InParanoid" id="W3WG56"/>
<dbReference type="HOGENOM" id="CLU_644209_0_0_1"/>
<reference evidence="3" key="1">
    <citation type="journal article" date="2015" name="BMC Genomics">
        <title>Genomic and transcriptomic analysis of the endophytic fungus Pestalotiopsis fici reveals its lifestyle and high potential for synthesis of natural products.</title>
        <authorList>
            <person name="Wang X."/>
            <person name="Zhang X."/>
            <person name="Liu L."/>
            <person name="Xiang M."/>
            <person name="Wang W."/>
            <person name="Sun X."/>
            <person name="Che Y."/>
            <person name="Guo L."/>
            <person name="Liu G."/>
            <person name="Guo L."/>
            <person name="Wang C."/>
            <person name="Yin W.B."/>
            <person name="Stadler M."/>
            <person name="Zhang X."/>
            <person name="Liu X."/>
        </authorList>
    </citation>
    <scope>NUCLEOTIDE SEQUENCE [LARGE SCALE GENOMIC DNA]</scope>
    <source>
        <strain evidence="3">W106-1 / CGMCC3.15140</strain>
    </source>
</reference>
<accession>W3WG56</accession>
<evidence type="ECO:0000313" key="2">
    <source>
        <dbReference type="EMBL" id="ETS72893.1"/>
    </source>
</evidence>
<sequence length="426" mass="47675">MPNDNGSSANPFIRFKNEIDTHIAQFWGHGPRREAPLDSSSRSPDSRVESSSNIDPTSDAVVLANPPVDVIAAQLQQQRISSWLTFSAYSPDNLSFLPQPVPKDLLHDRLAGSCSTFHDAFADLLHVSSGHPLRDIIQALPVQGSRHYATSFSSLVFQAFRSQAWRASLQDQWDVYFPQRQARIDAETILEITYGLQKQQRQRGLGTSVTLLQSLIRQASMCEEEAKLCRLVGQPPFGPTDSLDSDRNDLWAVLRDLYQMNDPWRKESRSTQVHHEEVPDGGFTEKIDTEEALYQALCPPRPNSLARSMLPWDGTAVVPTPCANSFESGRETSSHVTEMNVVFLPDGSNIVTRVERHSHHGITEQIITTEKQDAQGLITERTIKTIQFPADHGGRPREHQASNDDRIKSASGRAAGTSDWFWTRRG</sequence>
<dbReference type="EMBL" id="KI912126">
    <property type="protein sequence ID" value="ETS72893.1"/>
    <property type="molecule type" value="Genomic_DNA"/>
</dbReference>
<feature type="compositionally biased region" description="Basic and acidic residues" evidence="1">
    <location>
        <begin position="392"/>
        <end position="408"/>
    </location>
</feature>
<proteinExistence type="predicted"/>
<name>W3WG56_PESFW</name>